<dbReference type="AlphaFoldDB" id="A0AAW4PX19"/>
<feature type="transmembrane region" description="Helical" evidence="1">
    <location>
        <begin position="15"/>
        <end position="35"/>
    </location>
</feature>
<gene>
    <name evidence="2" type="ORF">EGH21_17485</name>
</gene>
<evidence type="ECO:0000313" key="2">
    <source>
        <dbReference type="EMBL" id="MBX0324822.1"/>
    </source>
</evidence>
<comment type="caution">
    <text evidence="2">The sequence shown here is derived from an EMBL/GenBank/DDBJ whole genome shotgun (WGS) entry which is preliminary data.</text>
</comment>
<accession>A0AAW4PX19</accession>
<protein>
    <submittedName>
        <fullName evidence="2">Uncharacterized protein</fullName>
    </submittedName>
</protein>
<dbReference type="EMBL" id="RKLR01000008">
    <property type="protein sequence ID" value="MBX0324822.1"/>
    <property type="molecule type" value="Genomic_DNA"/>
</dbReference>
<proteinExistence type="predicted"/>
<organism evidence="2 3">
    <name type="scientific">Haloarcula rubra</name>
    <dbReference type="NCBI Taxonomy" id="2487747"/>
    <lineage>
        <taxon>Archaea</taxon>
        <taxon>Methanobacteriati</taxon>
        <taxon>Methanobacteriota</taxon>
        <taxon>Stenosarchaea group</taxon>
        <taxon>Halobacteria</taxon>
        <taxon>Halobacteriales</taxon>
        <taxon>Haloarculaceae</taxon>
        <taxon>Haloarcula</taxon>
    </lineage>
</organism>
<feature type="transmembrane region" description="Helical" evidence="1">
    <location>
        <begin position="115"/>
        <end position="133"/>
    </location>
</feature>
<keyword evidence="3" id="KW-1185">Reference proteome</keyword>
<keyword evidence="1" id="KW-0812">Transmembrane</keyword>
<keyword evidence="1" id="KW-1133">Transmembrane helix</keyword>
<evidence type="ECO:0000313" key="3">
    <source>
        <dbReference type="Proteomes" id="UP001430377"/>
    </source>
</evidence>
<sequence length="149" mass="15621">MSTEESPADPMRRMLTLAGGMGVLMFIVSISAAIVNRSSYASSLSGPTELLVPLIVVGLVVLALVSAGINAYLGGNLFVSVTLVFSVLLGFALATEVQTLMGIRPYTDSPAVPVFLTYVVITLMAGVMAWLVGTGARRIFQHSSVTVAR</sequence>
<keyword evidence="1" id="KW-0472">Membrane</keyword>
<reference evidence="2 3" key="1">
    <citation type="submission" date="2021-06" db="EMBL/GenBank/DDBJ databases">
        <title>Halomicroarcula sp. a new haloarchaeum isolated from saline soil.</title>
        <authorList>
            <person name="Duran-Viseras A."/>
            <person name="Sanchez-Porro C."/>
            <person name="Ventosa A."/>
        </authorList>
    </citation>
    <scope>NUCLEOTIDE SEQUENCE [LARGE SCALE GENOMIC DNA]</scope>
    <source>
        <strain evidence="2 3">F13</strain>
    </source>
</reference>
<dbReference type="Proteomes" id="UP001430377">
    <property type="component" value="Unassembled WGS sequence"/>
</dbReference>
<dbReference type="RefSeq" id="WP_220619746.1">
    <property type="nucleotide sequence ID" value="NZ_RKLR01000008.1"/>
</dbReference>
<name>A0AAW4PX19_9EURY</name>
<feature type="transmembrane region" description="Helical" evidence="1">
    <location>
        <begin position="50"/>
        <end position="69"/>
    </location>
</feature>
<evidence type="ECO:0000256" key="1">
    <source>
        <dbReference type="SAM" id="Phobius"/>
    </source>
</evidence>
<feature type="transmembrane region" description="Helical" evidence="1">
    <location>
        <begin position="76"/>
        <end position="95"/>
    </location>
</feature>